<protein>
    <recommendedName>
        <fullName evidence="1">DUF4935 domain-containing protein</fullName>
    </recommendedName>
</protein>
<evidence type="ECO:0000259" key="1">
    <source>
        <dbReference type="Pfam" id="PF16289"/>
    </source>
</evidence>
<dbReference type="STRING" id="551996.SAMN05192573_108113"/>
<name>A0A1G8B752_9SPHI</name>
<dbReference type="Proteomes" id="UP000199705">
    <property type="component" value="Unassembled WGS sequence"/>
</dbReference>
<feature type="domain" description="DUF4935" evidence="1">
    <location>
        <begin position="5"/>
        <end position="171"/>
    </location>
</feature>
<dbReference type="AlphaFoldDB" id="A0A1G8B752"/>
<evidence type="ECO:0000313" key="3">
    <source>
        <dbReference type="Proteomes" id="UP000199705"/>
    </source>
</evidence>
<evidence type="ECO:0000313" key="2">
    <source>
        <dbReference type="EMBL" id="SDH28998.1"/>
    </source>
</evidence>
<dbReference type="RefSeq" id="WP_091169364.1">
    <property type="nucleotide sequence ID" value="NZ_FNCG01000008.1"/>
</dbReference>
<sequence>MAKNILIDTSILKQLVSPIEFSGYLDQLLKWQKQDDILIYCPATLKQEWLKHRVEEFKKIDHVLKNHQQALKTAKLFLKTPEIGEAELTAADKMLRSQVEAIDRLLETAKQITDETAAAGKMWMQKKAKKAPFRRKEASDNDAVILFAALEEISAAVQPELYFLSANHTDYAAPGNEDVIHTDIVALYPGITITYFTSLSSAITGLTSIGLPSARQLARTGKQPVPELVPVDRNMPVIDQLHDYLNKRFSDIRLLPKKLFCIHYPIITEANYDDRGRPFTMNTDNQELYDLFVGLQTEGQLYIGEEAPDQDGDRPIRNLLQFLRGNFVHAITFKDGRPLDLPILETTACTCAVCTFHRAEFDESIKQLTALTADPAPTLKNAYTFYLHGQLTTTVTILKQVAADAEQNRKWLTYYIANYNLSLLGSLLRFRYHSMGIGDQLGTELRSIKLEDIYRVSNETSLNNILDYLHKGAFLDEATSEMKRLSEKMKDHQVDQNGGWTDDTRSMLDLYFETVSFIEQNYIMIDEFSNINTFTNYFVEGLFASYTCKTTLGGKLLHFTDPIVDKIVAYGKTDELIKYRRRYDVKVAGYERNGTGTFVPQFCKMLKNYGVLAAQFEDGNHEGAESVWPRYRGMFGNALTIAGILELTKDEIAAICNHLLPFLKVQKHLHEFELSTSLAYFIRNNAPQMETAVLQQFLHFAFTYQTTSRDQLLNVFYNIGRSRWLELQFTQDEWQEIQSTYLVNETFQKDHGSVNEICSLHRYVADAQQKSEIATFLLYNLRHHFKGEVYYWAVLNDLVKPTRQLTGKYELEMLMLAEKGRQPRIFEPGFYTDHRLDEFLNFSFRYKRLLSAQLVEALQKMDDYYRWVTDLDGFDYSKFDDNWLYVHMTIYYKQKFRVSKTLKNYLRKQVMKSSDHRLGQLFIDLYVPVAKNEM</sequence>
<dbReference type="EMBL" id="FNCG01000008">
    <property type="protein sequence ID" value="SDH28998.1"/>
    <property type="molecule type" value="Genomic_DNA"/>
</dbReference>
<reference evidence="3" key="1">
    <citation type="submission" date="2016-10" db="EMBL/GenBank/DDBJ databases">
        <authorList>
            <person name="Varghese N."/>
            <person name="Submissions S."/>
        </authorList>
    </citation>
    <scope>NUCLEOTIDE SEQUENCE [LARGE SCALE GENOMIC DNA]</scope>
    <source>
        <strain evidence="3">Gh-67</strain>
    </source>
</reference>
<dbReference type="Pfam" id="PF16289">
    <property type="entry name" value="PIN_12"/>
    <property type="match status" value="1"/>
</dbReference>
<keyword evidence="3" id="KW-1185">Reference proteome</keyword>
<gene>
    <name evidence="2" type="ORF">SAMN05192573_108113</name>
</gene>
<dbReference type="InterPro" id="IPR032557">
    <property type="entry name" value="DUF4935"/>
</dbReference>
<proteinExistence type="predicted"/>
<organism evidence="2 3">
    <name type="scientific">Mucilaginibacter gossypii</name>
    <dbReference type="NCBI Taxonomy" id="551996"/>
    <lineage>
        <taxon>Bacteria</taxon>
        <taxon>Pseudomonadati</taxon>
        <taxon>Bacteroidota</taxon>
        <taxon>Sphingobacteriia</taxon>
        <taxon>Sphingobacteriales</taxon>
        <taxon>Sphingobacteriaceae</taxon>
        <taxon>Mucilaginibacter</taxon>
    </lineage>
</organism>
<accession>A0A1G8B752</accession>